<proteinExistence type="predicted"/>
<comment type="caution">
    <text evidence="2">The sequence shown here is derived from an EMBL/GenBank/DDBJ whole genome shotgun (WGS) entry which is preliminary data.</text>
</comment>
<reference evidence="2" key="1">
    <citation type="submission" date="2020-06" db="EMBL/GenBank/DDBJ databases">
        <title>WGS assembly of Ceratodon purpureus strain R40.</title>
        <authorList>
            <person name="Carey S.B."/>
            <person name="Jenkins J."/>
            <person name="Shu S."/>
            <person name="Lovell J.T."/>
            <person name="Sreedasyam A."/>
            <person name="Maumus F."/>
            <person name="Tiley G.P."/>
            <person name="Fernandez-Pozo N."/>
            <person name="Barry K."/>
            <person name="Chen C."/>
            <person name="Wang M."/>
            <person name="Lipzen A."/>
            <person name="Daum C."/>
            <person name="Saski C.A."/>
            <person name="Payton A.C."/>
            <person name="Mcbreen J.C."/>
            <person name="Conrad R.E."/>
            <person name="Kollar L.M."/>
            <person name="Olsson S."/>
            <person name="Huttunen S."/>
            <person name="Landis J.B."/>
            <person name="Wickett N.J."/>
            <person name="Johnson M.G."/>
            <person name="Rensing S.A."/>
            <person name="Grimwood J."/>
            <person name="Schmutz J."/>
            <person name="Mcdaniel S.F."/>
        </authorList>
    </citation>
    <scope>NUCLEOTIDE SEQUENCE</scope>
    <source>
        <strain evidence="2">R40</strain>
    </source>
</reference>
<sequence length="74" mass="8458">MPSHTKMLHNHTLHHPPSGTRHKKTLHLITAVETMGLDEGLMQTVAKRCRKAKKVKLRKKCGSTVKSRRQYDTS</sequence>
<evidence type="ECO:0000256" key="1">
    <source>
        <dbReference type="SAM" id="MobiDB-lite"/>
    </source>
</evidence>
<evidence type="ECO:0000313" key="2">
    <source>
        <dbReference type="EMBL" id="KAG0588052.1"/>
    </source>
</evidence>
<keyword evidence="3" id="KW-1185">Reference proteome</keyword>
<dbReference type="AlphaFoldDB" id="A0A8T0IYI2"/>
<feature type="region of interest" description="Disordered" evidence="1">
    <location>
        <begin position="1"/>
        <end position="23"/>
    </location>
</feature>
<organism evidence="2 3">
    <name type="scientific">Ceratodon purpureus</name>
    <name type="common">Fire moss</name>
    <name type="synonym">Dicranum purpureum</name>
    <dbReference type="NCBI Taxonomy" id="3225"/>
    <lineage>
        <taxon>Eukaryota</taxon>
        <taxon>Viridiplantae</taxon>
        <taxon>Streptophyta</taxon>
        <taxon>Embryophyta</taxon>
        <taxon>Bryophyta</taxon>
        <taxon>Bryophytina</taxon>
        <taxon>Bryopsida</taxon>
        <taxon>Dicranidae</taxon>
        <taxon>Pseudoditrichales</taxon>
        <taxon>Ditrichaceae</taxon>
        <taxon>Ceratodon</taxon>
    </lineage>
</organism>
<accession>A0A8T0IYI2</accession>
<dbReference type="Proteomes" id="UP000822688">
    <property type="component" value="Chromosome 2"/>
</dbReference>
<evidence type="ECO:0000313" key="3">
    <source>
        <dbReference type="Proteomes" id="UP000822688"/>
    </source>
</evidence>
<protein>
    <submittedName>
        <fullName evidence="2">Uncharacterized protein</fullName>
    </submittedName>
</protein>
<gene>
    <name evidence="2" type="ORF">KC19_2G211900</name>
</gene>
<dbReference type="EMBL" id="CM026422">
    <property type="protein sequence ID" value="KAG0588052.1"/>
    <property type="molecule type" value="Genomic_DNA"/>
</dbReference>
<name>A0A8T0IYI2_CERPU</name>